<sequence length="325" mass="36756">MDDFHLCPLSEYYKRFLLPVSYSVTFVAGLGLNVVLLWDVCSRQPQQHRNGSGTVVYVANLAVADLLYVLTLPILIVSYAMGNVWYFGDIVCKIVRFLFIVNLHCSMTLLACVSVYRFLGVRFPVSGLRLRTKRAAVWTSGSVWVVVTAEVLPTLAYSHTGLIDNQTVCFEMTDPRQFNLYFPYGIFLCVVGFFLPFLLTVCCYCSMIRTLCRPSRASSPLGAANTRNKSLRTLVLVCVFFVLCFVPYHVVRTVYLFVRVYMVDDCHELNVVVIALKIWQPLISLNCCANPLLYFLGSGRYQPTGLNVKLPMKLSLKVITVELKK</sequence>
<evidence type="ECO:0000313" key="11">
    <source>
        <dbReference type="Ensembl" id="ENSGMOP00000051764.1"/>
    </source>
</evidence>
<dbReference type="InterPro" id="IPR000276">
    <property type="entry name" value="GPCR_Rhodpsn"/>
</dbReference>
<evidence type="ECO:0000256" key="6">
    <source>
        <dbReference type="ARBA" id="ARBA00023136"/>
    </source>
</evidence>
<dbReference type="PRINTS" id="PR01157">
    <property type="entry name" value="P2YPURNOCPTR"/>
</dbReference>
<evidence type="ECO:0000256" key="4">
    <source>
        <dbReference type="ARBA" id="ARBA00022989"/>
    </source>
</evidence>
<organism evidence="11 12">
    <name type="scientific">Gadus morhua</name>
    <name type="common">Atlantic cod</name>
    <dbReference type="NCBI Taxonomy" id="8049"/>
    <lineage>
        <taxon>Eukaryota</taxon>
        <taxon>Metazoa</taxon>
        <taxon>Chordata</taxon>
        <taxon>Craniata</taxon>
        <taxon>Vertebrata</taxon>
        <taxon>Euteleostomi</taxon>
        <taxon>Actinopterygii</taxon>
        <taxon>Neopterygii</taxon>
        <taxon>Teleostei</taxon>
        <taxon>Neoteleostei</taxon>
        <taxon>Acanthomorphata</taxon>
        <taxon>Zeiogadaria</taxon>
        <taxon>Gadariae</taxon>
        <taxon>Gadiformes</taxon>
        <taxon>Gadoidei</taxon>
        <taxon>Gadidae</taxon>
        <taxon>Gadus</taxon>
    </lineage>
</organism>
<feature type="transmembrane region" description="Helical" evidence="9">
    <location>
        <begin position="278"/>
        <end position="296"/>
    </location>
</feature>
<dbReference type="PRINTS" id="PR00237">
    <property type="entry name" value="GPCRRHODOPSN"/>
</dbReference>
<dbReference type="AlphaFoldDB" id="A0A8C5FPJ4"/>
<keyword evidence="8" id="KW-0807">Transducer</keyword>
<feature type="transmembrane region" description="Helical" evidence="9">
    <location>
        <begin position="54"/>
        <end position="82"/>
    </location>
</feature>
<dbReference type="Gene3D" id="1.20.1070.10">
    <property type="entry name" value="Rhodopsin 7-helix transmembrane proteins"/>
    <property type="match status" value="1"/>
</dbReference>
<dbReference type="Proteomes" id="UP000694546">
    <property type="component" value="Chromosome 16"/>
</dbReference>
<dbReference type="Pfam" id="PF00001">
    <property type="entry name" value="7tm_1"/>
    <property type="match status" value="1"/>
</dbReference>
<keyword evidence="3 9" id="KW-0812">Transmembrane</keyword>
<protein>
    <recommendedName>
        <fullName evidence="10">G-protein coupled receptors family 1 profile domain-containing protein</fullName>
    </recommendedName>
</protein>
<name>A0A8C5FPJ4_GADMO</name>
<evidence type="ECO:0000256" key="8">
    <source>
        <dbReference type="ARBA" id="ARBA00023224"/>
    </source>
</evidence>
<dbReference type="PANTHER" id="PTHR24231">
    <property type="entry name" value="PURINOCEPTOR-RELATED G-PROTEIN COUPLED RECEPTOR"/>
    <property type="match status" value="1"/>
</dbReference>
<evidence type="ECO:0000256" key="5">
    <source>
        <dbReference type="ARBA" id="ARBA00023040"/>
    </source>
</evidence>
<dbReference type="GO" id="GO:0005886">
    <property type="term" value="C:plasma membrane"/>
    <property type="evidence" value="ECO:0007669"/>
    <property type="project" value="UniProtKB-SubCell"/>
</dbReference>
<proteinExistence type="predicted"/>
<keyword evidence="7" id="KW-0675">Receptor</keyword>
<feature type="transmembrane region" description="Helical" evidence="9">
    <location>
        <begin position="20"/>
        <end position="42"/>
    </location>
</feature>
<evidence type="ECO:0000313" key="12">
    <source>
        <dbReference type="Proteomes" id="UP000694546"/>
    </source>
</evidence>
<feature type="transmembrane region" description="Helical" evidence="9">
    <location>
        <begin position="94"/>
        <end position="116"/>
    </location>
</feature>
<feature type="domain" description="G-protein coupled receptors family 1 profile" evidence="10">
    <location>
        <begin position="32"/>
        <end position="294"/>
    </location>
</feature>
<evidence type="ECO:0000256" key="7">
    <source>
        <dbReference type="ARBA" id="ARBA00023170"/>
    </source>
</evidence>
<dbReference type="PANTHER" id="PTHR24231:SF25">
    <property type="entry name" value="G-PROTEIN COUPLED RECEPTORS FAMILY 1 PROFILE DOMAIN-CONTAINING PROTEIN"/>
    <property type="match status" value="1"/>
</dbReference>
<evidence type="ECO:0000256" key="2">
    <source>
        <dbReference type="ARBA" id="ARBA00022475"/>
    </source>
</evidence>
<dbReference type="SUPFAM" id="SSF81321">
    <property type="entry name" value="Family A G protein-coupled receptor-like"/>
    <property type="match status" value="1"/>
</dbReference>
<keyword evidence="2" id="KW-1003">Cell membrane</keyword>
<accession>A0A8C5FPJ4</accession>
<keyword evidence="12" id="KW-1185">Reference proteome</keyword>
<dbReference type="GeneTree" id="ENSGT01030000234621"/>
<feature type="transmembrane region" description="Helical" evidence="9">
    <location>
        <begin position="181"/>
        <end position="212"/>
    </location>
</feature>
<dbReference type="InterPro" id="IPR017452">
    <property type="entry name" value="GPCR_Rhodpsn_7TM"/>
</dbReference>
<keyword evidence="4 9" id="KW-1133">Transmembrane helix</keyword>
<keyword evidence="5" id="KW-0297">G-protein coupled receptor</keyword>
<dbReference type="GO" id="GO:0004930">
    <property type="term" value="F:G protein-coupled receptor activity"/>
    <property type="evidence" value="ECO:0007669"/>
    <property type="project" value="UniProtKB-KW"/>
</dbReference>
<feature type="transmembrane region" description="Helical" evidence="9">
    <location>
        <begin position="136"/>
        <end position="157"/>
    </location>
</feature>
<reference evidence="11" key="1">
    <citation type="submission" date="2025-08" db="UniProtKB">
        <authorList>
            <consortium name="Ensembl"/>
        </authorList>
    </citation>
    <scope>IDENTIFICATION</scope>
</reference>
<reference evidence="11" key="2">
    <citation type="submission" date="2025-09" db="UniProtKB">
        <authorList>
            <consortium name="Ensembl"/>
        </authorList>
    </citation>
    <scope>IDENTIFICATION</scope>
</reference>
<comment type="subcellular location">
    <subcellularLocation>
        <location evidence="1">Cell membrane</location>
        <topology evidence="1">Multi-pass membrane protein</topology>
    </subcellularLocation>
</comment>
<evidence type="ECO:0000256" key="3">
    <source>
        <dbReference type="ARBA" id="ARBA00022692"/>
    </source>
</evidence>
<evidence type="ECO:0000256" key="9">
    <source>
        <dbReference type="SAM" id="Phobius"/>
    </source>
</evidence>
<evidence type="ECO:0000259" key="10">
    <source>
        <dbReference type="PROSITE" id="PS50262"/>
    </source>
</evidence>
<dbReference type="Ensembl" id="ENSGMOT00000046990.1">
    <property type="protein sequence ID" value="ENSGMOP00000051764.1"/>
    <property type="gene ID" value="ENSGMOG00000024280.1"/>
</dbReference>
<dbReference type="PROSITE" id="PS50262">
    <property type="entry name" value="G_PROTEIN_RECEP_F1_2"/>
    <property type="match status" value="1"/>
</dbReference>
<dbReference type="OMA" id="LGVCHPL"/>
<keyword evidence="6 9" id="KW-0472">Membrane</keyword>
<evidence type="ECO:0000256" key="1">
    <source>
        <dbReference type="ARBA" id="ARBA00004651"/>
    </source>
</evidence>
<feature type="transmembrane region" description="Helical" evidence="9">
    <location>
        <begin position="233"/>
        <end position="258"/>
    </location>
</feature>